<dbReference type="KEGG" id="loa:LOAG_01140"/>
<dbReference type="WBParaSite" id="EN70_6609">
    <property type="protein sequence ID" value="EN70_6609"/>
    <property type="gene ID" value="EN70_6609"/>
</dbReference>
<keyword evidence="2 4" id="KW-0863">Zinc-finger</keyword>
<feature type="compositionally biased region" description="Gly residues" evidence="5">
    <location>
        <begin position="386"/>
        <end position="395"/>
    </location>
</feature>
<dbReference type="GO" id="GO:0034247">
    <property type="term" value="P:snoRNA splicing"/>
    <property type="evidence" value="ECO:0007669"/>
    <property type="project" value="TreeGrafter"/>
</dbReference>
<evidence type="ECO:0000256" key="1">
    <source>
        <dbReference type="ARBA" id="ARBA00022723"/>
    </source>
</evidence>
<dbReference type="InterPro" id="IPR000571">
    <property type="entry name" value="Znf_CCCH"/>
</dbReference>
<dbReference type="GeneID" id="9938512"/>
<dbReference type="Gene3D" id="3.30.40.10">
    <property type="entry name" value="Zinc/RING finger domain, C3HC4 (zinc finger)"/>
    <property type="match status" value="1"/>
</dbReference>
<dbReference type="eggNOG" id="KOG1813">
    <property type="taxonomic scope" value="Eukaryota"/>
</dbReference>
<dbReference type="EMBL" id="JH712161">
    <property type="protein sequence ID" value="EFO27348.2"/>
    <property type="molecule type" value="Genomic_DNA"/>
</dbReference>
<dbReference type="GO" id="GO:0004842">
    <property type="term" value="F:ubiquitin-protein transferase activity"/>
    <property type="evidence" value="ECO:0007669"/>
    <property type="project" value="EnsemblMetazoa"/>
</dbReference>
<dbReference type="InterPro" id="IPR001841">
    <property type="entry name" value="Znf_RING"/>
</dbReference>
<evidence type="ECO:0000313" key="10">
    <source>
        <dbReference type="WBParaSite" id="EN70_6609"/>
    </source>
</evidence>
<name>A0A1I7VV34_LOALO</name>
<proteinExistence type="predicted"/>
<dbReference type="InterPro" id="IPR013083">
    <property type="entry name" value="Znf_RING/FYVE/PHD"/>
</dbReference>
<feature type="domain" description="C3H1-type" evidence="7">
    <location>
        <begin position="237"/>
        <end position="265"/>
    </location>
</feature>
<evidence type="ECO:0000313" key="8">
    <source>
        <dbReference type="EMBL" id="EFO27348.2"/>
    </source>
</evidence>
<feature type="domain" description="RING-type" evidence="6">
    <location>
        <begin position="308"/>
        <end position="346"/>
    </location>
</feature>
<sequence length="395" mass="44641">MHKKSIATTVKNESIVKRRREYEMEFKDNSSSCDNLNACQEIRKMSSQESVEGSSSIVVFRSRKGAGGSTTSRRKRISGASDSSNDAEDKNEVVKYVDGRKRRKNPMIQSTISKKVQKASESTSDSTSSSSGEDELIQDDPLRVTFASSGTERAGPSDMGATAISEIDTDVKSDAQAQFERVQQILKEERDDKVYRGAALYGAKEKKDTVWGNASSGLNRFGPIRAPNFLRQSVRWDFAPDICKDYKETGFCTFGDSCKFLHDRTDYKHGWEIERDYTAGRMKEDDEDKYRISSEDEKEEESELPFKCFICRQSFVNPVVTKCKHYFCEKCALGHFQKTSKCYICEQNTMGIFKVAKDLIVKLKEDEENQKDDSKNNDEGEENEAKGGGTDLNTE</sequence>
<reference evidence="10" key="2">
    <citation type="submission" date="2016-11" db="UniProtKB">
        <authorList>
            <consortium name="WormBaseParasite"/>
        </authorList>
    </citation>
    <scope>IDENTIFICATION</scope>
</reference>
<dbReference type="GO" id="GO:0005684">
    <property type="term" value="C:U2-type spliceosomal complex"/>
    <property type="evidence" value="ECO:0007669"/>
    <property type="project" value="TreeGrafter"/>
</dbReference>
<evidence type="ECO:0000256" key="5">
    <source>
        <dbReference type="SAM" id="MobiDB-lite"/>
    </source>
</evidence>
<dbReference type="SUPFAM" id="SSF90229">
    <property type="entry name" value="CCCH zinc finger"/>
    <property type="match status" value="1"/>
</dbReference>
<feature type="compositionally biased region" description="Low complexity" evidence="5">
    <location>
        <begin position="47"/>
        <end position="59"/>
    </location>
</feature>
<dbReference type="FunFam" id="3.30.40.10:FF:000045">
    <property type="entry name" value="RING finger protein 113A"/>
    <property type="match status" value="1"/>
</dbReference>
<dbReference type="InParanoid" id="A0A1I7VV34"/>
<dbReference type="InterPro" id="IPR039971">
    <property type="entry name" value="CWC24-like"/>
</dbReference>
<dbReference type="PROSITE" id="PS50103">
    <property type="entry name" value="ZF_C3H1"/>
    <property type="match status" value="1"/>
</dbReference>
<evidence type="ECO:0000256" key="2">
    <source>
        <dbReference type="ARBA" id="ARBA00022771"/>
    </source>
</evidence>
<feature type="compositionally biased region" description="Basic and acidic residues" evidence="5">
    <location>
        <begin position="87"/>
        <end position="99"/>
    </location>
</feature>
<accession>A0A1S0U9K3</accession>
<dbReference type="InterPro" id="IPR017907">
    <property type="entry name" value="Znf_RING_CS"/>
</dbReference>
<evidence type="ECO:0000256" key="3">
    <source>
        <dbReference type="ARBA" id="ARBA00022833"/>
    </source>
</evidence>
<protein>
    <submittedName>
        <fullName evidence="8 10">RiNg Finger protein family member</fullName>
    </submittedName>
</protein>
<organism evidence="9 10">
    <name type="scientific">Loa loa</name>
    <name type="common">Eye worm</name>
    <name type="synonym">Filaria loa</name>
    <dbReference type="NCBI Taxonomy" id="7209"/>
    <lineage>
        <taxon>Eukaryota</taxon>
        <taxon>Metazoa</taxon>
        <taxon>Ecdysozoa</taxon>
        <taxon>Nematoda</taxon>
        <taxon>Chromadorea</taxon>
        <taxon>Rhabditida</taxon>
        <taxon>Spirurina</taxon>
        <taxon>Spiruromorpha</taxon>
        <taxon>Filarioidea</taxon>
        <taxon>Onchocercidae</taxon>
        <taxon>Loa</taxon>
    </lineage>
</organism>
<accession>A0A1I7VV34</accession>
<dbReference type="SUPFAM" id="SSF57850">
    <property type="entry name" value="RING/U-box"/>
    <property type="match status" value="1"/>
</dbReference>
<dbReference type="RefSeq" id="XP_020303908.1">
    <property type="nucleotide sequence ID" value="XM_020445656.1"/>
</dbReference>
<evidence type="ECO:0000259" key="7">
    <source>
        <dbReference type="PROSITE" id="PS50103"/>
    </source>
</evidence>
<feature type="region of interest" description="Disordered" evidence="5">
    <location>
        <begin position="366"/>
        <end position="395"/>
    </location>
</feature>
<dbReference type="OMA" id="KKQATHN"/>
<evidence type="ECO:0000313" key="9">
    <source>
        <dbReference type="Proteomes" id="UP000095285"/>
    </source>
</evidence>
<feature type="compositionally biased region" description="Low complexity" evidence="5">
    <location>
        <begin position="120"/>
        <end position="131"/>
    </location>
</feature>
<dbReference type="PANTHER" id="PTHR12930">
    <property type="entry name" value="ZINC FINGER PROTEIN 183"/>
    <property type="match status" value="1"/>
</dbReference>
<dbReference type="Pfam" id="PF00642">
    <property type="entry name" value="zf-CCCH"/>
    <property type="match status" value="1"/>
</dbReference>
<dbReference type="GO" id="GO:0008270">
    <property type="term" value="F:zinc ion binding"/>
    <property type="evidence" value="ECO:0007669"/>
    <property type="project" value="UniProtKB-KW"/>
</dbReference>
<dbReference type="SMART" id="SM00184">
    <property type="entry name" value="RING"/>
    <property type="match status" value="1"/>
</dbReference>
<evidence type="ECO:0000259" key="6">
    <source>
        <dbReference type="PROSITE" id="PS50089"/>
    </source>
</evidence>
<dbReference type="PANTHER" id="PTHR12930:SF0">
    <property type="entry name" value="RING FINGER PROTEIN 113B"/>
    <property type="match status" value="1"/>
</dbReference>
<feature type="zinc finger region" description="C3H1-type" evidence="4">
    <location>
        <begin position="237"/>
        <end position="265"/>
    </location>
</feature>
<dbReference type="FunCoup" id="A0A1I7VV34">
    <property type="interactions" value="1529"/>
</dbReference>
<dbReference type="SMART" id="SM00356">
    <property type="entry name" value="ZnF_C3H1"/>
    <property type="match status" value="1"/>
</dbReference>
<dbReference type="STRING" id="7209.A0A1I7VV34"/>
<dbReference type="Gene3D" id="4.10.1000.10">
    <property type="entry name" value="Zinc finger, CCCH-type"/>
    <property type="match status" value="1"/>
</dbReference>
<keyword evidence="9" id="KW-1185">Reference proteome</keyword>
<feature type="compositionally biased region" description="Basic and acidic residues" evidence="5">
    <location>
        <begin position="366"/>
        <end position="378"/>
    </location>
</feature>
<dbReference type="AlphaFoldDB" id="A0A1I7VV34"/>
<dbReference type="OrthoDB" id="25761at2759"/>
<dbReference type="InterPro" id="IPR036855">
    <property type="entry name" value="Znf_CCCH_sf"/>
</dbReference>
<dbReference type="Proteomes" id="UP000095285">
    <property type="component" value="Unassembled WGS sequence"/>
</dbReference>
<dbReference type="CDD" id="cd16539">
    <property type="entry name" value="RING-HC_RNF113A_B"/>
    <property type="match status" value="1"/>
</dbReference>
<feature type="region of interest" description="Disordered" evidence="5">
    <location>
        <begin position="45"/>
        <end position="141"/>
    </location>
</feature>
<keyword evidence="3 4" id="KW-0862">Zinc</keyword>
<keyword evidence="1 4" id="KW-0479">Metal-binding</keyword>
<dbReference type="Pfam" id="PF13920">
    <property type="entry name" value="zf-C3HC4_3"/>
    <property type="match status" value="1"/>
</dbReference>
<dbReference type="CTD" id="9938512"/>
<evidence type="ECO:0000256" key="4">
    <source>
        <dbReference type="PROSITE-ProRule" id="PRU00723"/>
    </source>
</evidence>
<dbReference type="GO" id="GO:0016567">
    <property type="term" value="P:protein ubiquitination"/>
    <property type="evidence" value="ECO:0007669"/>
    <property type="project" value="EnsemblMetazoa"/>
</dbReference>
<reference evidence="8 9" key="1">
    <citation type="submission" date="2012-04" db="EMBL/GenBank/DDBJ databases">
        <title>The Genome Sequence of Loa loa.</title>
        <authorList>
            <consortium name="The Broad Institute Genome Sequencing Platform"/>
            <consortium name="Broad Institute Genome Sequencing Center for Infectious Disease"/>
            <person name="Nutman T.B."/>
            <person name="Fink D.L."/>
            <person name="Russ C."/>
            <person name="Young S."/>
            <person name="Zeng Q."/>
            <person name="Gargeya S."/>
            <person name="Alvarado L."/>
            <person name="Berlin A."/>
            <person name="Chapman S.B."/>
            <person name="Chen Z."/>
            <person name="Freedman E."/>
            <person name="Gellesch M."/>
            <person name="Goldberg J."/>
            <person name="Griggs A."/>
            <person name="Gujja S."/>
            <person name="Heilman E.R."/>
            <person name="Heiman D."/>
            <person name="Howarth C."/>
            <person name="Mehta T."/>
            <person name="Neiman D."/>
            <person name="Pearson M."/>
            <person name="Roberts A."/>
            <person name="Saif S."/>
            <person name="Shea T."/>
            <person name="Shenoy N."/>
            <person name="Sisk P."/>
            <person name="Stolte C."/>
            <person name="Sykes S."/>
            <person name="White J."/>
            <person name="Yandava C."/>
            <person name="Haas B."/>
            <person name="Henn M.R."/>
            <person name="Nusbaum C."/>
            <person name="Birren B."/>
        </authorList>
    </citation>
    <scope>NUCLEOTIDE SEQUENCE [LARGE SCALE GENOMIC DNA]</scope>
</reference>
<dbReference type="PROSITE" id="PS50089">
    <property type="entry name" value="ZF_RING_2"/>
    <property type="match status" value="1"/>
</dbReference>
<gene>
    <name evidence="8 10" type="ORF">LOAG_01140</name>
</gene>
<dbReference type="PROSITE" id="PS00518">
    <property type="entry name" value="ZF_RING_1"/>
    <property type="match status" value="1"/>
</dbReference>